<accession>A0A644WR57</accession>
<protein>
    <submittedName>
        <fullName evidence="1">Uncharacterized protein</fullName>
    </submittedName>
</protein>
<dbReference type="AlphaFoldDB" id="A0A644WR57"/>
<gene>
    <name evidence="1" type="ORF">SDC9_52475</name>
</gene>
<name>A0A644WR57_9ZZZZ</name>
<proteinExistence type="predicted"/>
<dbReference type="EMBL" id="VSSQ01001206">
    <property type="protein sequence ID" value="MPM06179.1"/>
    <property type="molecule type" value="Genomic_DNA"/>
</dbReference>
<evidence type="ECO:0000313" key="1">
    <source>
        <dbReference type="EMBL" id="MPM06179.1"/>
    </source>
</evidence>
<organism evidence="1">
    <name type="scientific">bioreactor metagenome</name>
    <dbReference type="NCBI Taxonomy" id="1076179"/>
    <lineage>
        <taxon>unclassified sequences</taxon>
        <taxon>metagenomes</taxon>
        <taxon>ecological metagenomes</taxon>
    </lineage>
</organism>
<comment type="caution">
    <text evidence="1">The sequence shown here is derived from an EMBL/GenBank/DDBJ whole genome shotgun (WGS) entry which is preliminary data.</text>
</comment>
<sequence length="130" mass="14821">MFNDVFARNILIMTDVFLGGRRNNRFCEFLVFYHSVGHGLSAERAFSGFVFAPGVSGEISADHHFNLKRLGIFPDHHRRMRDGQFPVGNNVSGSIEKLSGNKIEYLTLVGNSTRQNHIECRNTVTYDHYQ</sequence>
<reference evidence="1" key="1">
    <citation type="submission" date="2019-08" db="EMBL/GenBank/DDBJ databases">
        <authorList>
            <person name="Kucharzyk K."/>
            <person name="Murdoch R.W."/>
            <person name="Higgins S."/>
            <person name="Loffler F."/>
        </authorList>
    </citation>
    <scope>NUCLEOTIDE SEQUENCE</scope>
</reference>